<name>A0A0D8BC35_9ACTN</name>
<reference evidence="2 3" key="2">
    <citation type="journal article" date="2016" name="Genome Announc.">
        <title>Permanent Draft Genome Sequences for Two Variants of Frankia sp. Strain CpI1, the First Frankia Strain Isolated from Root Nodules of Comptonia peregrina.</title>
        <authorList>
            <person name="Oshone R."/>
            <person name="Hurst S.G.IV."/>
            <person name="Abebe-Akele F."/>
            <person name="Simpson S."/>
            <person name="Morris K."/>
            <person name="Thomas W.K."/>
            <person name="Tisa L.S."/>
        </authorList>
    </citation>
    <scope>NUCLEOTIDE SEQUENCE [LARGE SCALE GENOMIC DNA]</scope>
    <source>
        <strain evidence="3">CpI1-S</strain>
    </source>
</reference>
<evidence type="ECO:0000313" key="2">
    <source>
        <dbReference type="EMBL" id="KJE21650.1"/>
    </source>
</evidence>
<dbReference type="OrthoDB" id="4772335at2"/>
<evidence type="ECO:0000313" key="3">
    <source>
        <dbReference type="Proteomes" id="UP000032545"/>
    </source>
</evidence>
<dbReference type="InterPro" id="IPR008319">
    <property type="entry name" value="GyrI-like_CCH_Lin2189-like"/>
</dbReference>
<dbReference type="PATRIC" id="fig|1502723.3.peg.3676"/>
<protein>
    <recommendedName>
        <fullName evidence="1">GyrI-like small molecule binding domain-containing protein</fullName>
    </recommendedName>
</protein>
<feature type="domain" description="GyrI-like small molecule binding" evidence="1">
    <location>
        <begin position="21"/>
        <end position="201"/>
    </location>
</feature>
<reference evidence="3" key="1">
    <citation type="submission" date="2015-02" db="EMBL/GenBank/DDBJ databases">
        <title>Draft Genome of Frankia sp. CpI1-S.</title>
        <authorList>
            <person name="Oshone R.T."/>
            <person name="Ngom M."/>
            <person name="Ghodhbane-Gtari F."/>
            <person name="Gtari M."/>
            <person name="Morris K."/>
            <person name="Thomas K."/>
            <person name="Sen A."/>
            <person name="Tisa L.S."/>
        </authorList>
    </citation>
    <scope>NUCLEOTIDE SEQUENCE [LARGE SCALE GENOMIC DNA]</scope>
    <source>
        <strain evidence="3">CpI1-S</strain>
    </source>
</reference>
<comment type="caution">
    <text evidence="2">The sequence shown here is derived from an EMBL/GenBank/DDBJ whole genome shotgun (WGS) entry which is preliminary data.</text>
</comment>
<dbReference type="AlphaFoldDB" id="A0A0D8BC35"/>
<dbReference type="RefSeq" id="WP_044886553.1">
    <property type="nucleotide sequence ID" value="NZ_JYFN01000033.1"/>
</dbReference>
<dbReference type="InterPro" id="IPR029442">
    <property type="entry name" value="GyrI-like"/>
</dbReference>
<sequence>MHSNFDVKKERPRLYSSKRNKFEIVDVARANFLMVDGHGDPNTSPEYAEVVTALYTTSYAVRAVAKDKLKRTHTVAPLEGLWSAKDLQVFHTQDKDRWDWTLMIFQPDWITLEIFDAALERVHEKKNLSAVKKVRFEEFLEGKCVQTLYVGPYDEEGPTISRMHDEFMPTEGLVLRGRHHEIYLSDARRTDPSRLRTIIRQPVGSARK</sequence>
<evidence type="ECO:0000259" key="1">
    <source>
        <dbReference type="Pfam" id="PF06445"/>
    </source>
</evidence>
<dbReference type="Proteomes" id="UP000032545">
    <property type="component" value="Unassembled WGS sequence"/>
</dbReference>
<dbReference type="Gene3D" id="3.20.80.10">
    <property type="entry name" value="Regulatory factor, effector binding domain"/>
    <property type="match status" value="1"/>
</dbReference>
<dbReference type="EMBL" id="JYFN01000033">
    <property type="protein sequence ID" value="KJE21650.1"/>
    <property type="molecule type" value="Genomic_DNA"/>
</dbReference>
<dbReference type="SUPFAM" id="SSF55136">
    <property type="entry name" value="Probable bacterial effector-binding domain"/>
    <property type="match status" value="1"/>
</dbReference>
<keyword evidence="3" id="KW-1185">Reference proteome</keyword>
<accession>A0A0D8BC35</accession>
<dbReference type="PIRSF" id="PIRSF031644">
    <property type="entry name" value="UCP031644"/>
    <property type="match status" value="1"/>
</dbReference>
<proteinExistence type="predicted"/>
<dbReference type="InterPro" id="IPR011256">
    <property type="entry name" value="Reg_factor_effector_dom_sf"/>
</dbReference>
<gene>
    <name evidence="2" type="ORF">FF36_03983</name>
</gene>
<dbReference type="Pfam" id="PF06445">
    <property type="entry name" value="GyrI-like"/>
    <property type="match status" value="1"/>
</dbReference>
<organism evidence="2 3">
    <name type="scientific">Frankia torreyi</name>
    <dbReference type="NCBI Taxonomy" id="1856"/>
    <lineage>
        <taxon>Bacteria</taxon>
        <taxon>Bacillati</taxon>
        <taxon>Actinomycetota</taxon>
        <taxon>Actinomycetes</taxon>
        <taxon>Frankiales</taxon>
        <taxon>Frankiaceae</taxon>
        <taxon>Frankia</taxon>
    </lineage>
</organism>